<reference evidence="5" key="1">
    <citation type="journal article" date="2020" name="Nature">
        <title>Giant virus diversity and host interactions through global metagenomics.</title>
        <authorList>
            <person name="Schulz F."/>
            <person name="Roux S."/>
            <person name="Paez-Espino D."/>
            <person name="Jungbluth S."/>
            <person name="Walsh D.A."/>
            <person name="Denef V.J."/>
            <person name="McMahon K.D."/>
            <person name="Konstantinidis K.T."/>
            <person name="Eloe-Fadrosh E.A."/>
            <person name="Kyrpides N.C."/>
            <person name="Woyke T."/>
        </authorList>
    </citation>
    <scope>NUCLEOTIDE SEQUENCE</scope>
    <source>
        <strain evidence="5">GVMAG-S-ERX555907-94</strain>
    </source>
</reference>
<dbReference type="GO" id="GO:0003899">
    <property type="term" value="F:DNA-directed RNA polymerase activity"/>
    <property type="evidence" value="ECO:0007669"/>
    <property type="project" value="InterPro"/>
</dbReference>
<evidence type="ECO:0000313" key="5">
    <source>
        <dbReference type="EMBL" id="QHU23194.1"/>
    </source>
</evidence>
<protein>
    <recommendedName>
        <fullName evidence="6">DNA-directed RNA polymerase</fullName>
    </recommendedName>
</protein>
<proteinExistence type="predicted"/>
<dbReference type="InterPro" id="IPR000268">
    <property type="entry name" value="RPABC5/Rpb10"/>
</dbReference>
<dbReference type="GO" id="GO:0000428">
    <property type="term" value="C:DNA-directed RNA polymerase complex"/>
    <property type="evidence" value="ECO:0007669"/>
    <property type="project" value="UniProtKB-KW"/>
</dbReference>
<dbReference type="EMBL" id="MN741026">
    <property type="protein sequence ID" value="QHU23194.1"/>
    <property type="molecule type" value="Genomic_DNA"/>
</dbReference>
<dbReference type="InterPro" id="IPR023580">
    <property type="entry name" value="RNA_pol_su_RPB10"/>
</dbReference>
<evidence type="ECO:0000256" key="4">
    <source>
        <dbReference type="ARBA" id="ARBA00023163"/>
    </source>
</evidence>
<keyword evidence="4" id="KW-0804">Transcription</keyword>
<dbReference type="PIRSF" id="PIRSF005653">
    <property type="entry name" value="RNA_pol_N/8_sub"/>
    <property type="match status" value="1"/>
</dbReference>
<dbReference type="GO" id="GO:0003677">
    <property type="term" value="F:DNA binding"/>
    <property type="evidence" value="ECO:0007669"/>
    <property type="project" value="InterPro"/>
</dbReference>
<dbReference type="GO" id="GO:0008270">
    <property type="term" value="F:zinc ion binding"/>
    <property type="evidence" value="ECO:0007669"/>
    <property type="project" value="InterPro"/>
</dbReference>
<evidence type="ECO:0008006" key="6">
    <source>
        <dbReference type="Google" id="ProtNLM"/>
    </source>
</evidence>
<keyword evidence="3" id="KW-0862">Zinc</keyword>
<dbReference type="SUPFAM" id="SSF46924">
    <property type="entry name" value="RNA polymerase subunit RPB10"/>
    <property type="match status" value="1"/>
</dbReference>
<dbReference type="PANTHER" id="PTHR23431:SF3">
    <property type="entry name" value="DNA-DIRECTED RNA POLYMERASES I, II, AND III SUBUNIT RPABC5"/>
    <property type="match status" value="1"/>
</dbReference>
<evidence type="ECO:0000256" key="3">
    <source>
        <dbReference type="ARBA" id="ARBA00022833"/>
    </source>
</evidence>
<evidence type="ECO:0000256" key="2">
    <source>
        <dbReference type="ARBA" id="ARBA00022723"/>
    </source>
</evidence>
<keyword evidence="1" id="KW-0240">DNA-directed RNA polymerase</keyword>
<accession>A0A6C0L395</accession>
<dbReference type="Gene3D" id="1.10.10.60">
    <property type="entry name" value="Homeodomain-like"/>
    <property type="match status" value="1"/>
</dbReference>
<dbReference type="InterPro" id="IPR020789">
    <property type="entry name" value="RNA_pol_suN_Zn-BS"/>
</dbReference>
<dbReference type="GO" id="GO:0006351">
    <property type="term" value="P:DNA-templated transcription"/>
    <property type="evidence" value="ECO:0007669"/>
    <property type="project" value="InterPro"/>
</dbReference>
<keyword evidence="2" id="KW-0479">Metal-binding</keyword>
<dbReference type="Pfam" id="PF01194">
    <property type="entry name" value="RNA_pol_N"/>
    <property type="match status" value="1"/>
</dbReference>
<evidence type="ECO:0000256" key="1">
    <source>
        <dbReference type="ARBA" id="ARBA00022478"/>
    </source>
</evidence>
<dbReference type="AlphaFoldDB" id="A0A6C0L395"/>
<sequence>MLIPVRCFTCGSVIGDKWNPFVEGIVQKKEQSKEKVTSELDIQYIQVTEDGSVKKSIEGEMLDDLELHKYCCRRMFLGNVHLISYI</sequence>
<dbReference type="PROSITE" id="PS01112">
    <property type="entry name" value="RNA_POL_N_8KD"/>
    <property type="match status" value="1"/>
</dbReference>
<name>A0A6C0L395_9ZZZZ</name>
<organism evidence="5">
    <name type="scientific">viral metagenome</name>
    <dbReference type="NCBI Taxonomy" id="1070528"/>
    <lineage>
        <taxon>unclassified sequences</taxon>
        <taxon>metagenomes</taxon>
        <taxon>organismal metagenomes</taxon>
    </lineage>
</organism>
<dbReference type="PANTHER" id="PTHR23431">
    <property type="entry name" value="DNA-DIRECTED RNA POLYMERASES I, II, AND III SUBUNIT RPABC5 FAMILY MEMBER"/>
    <property type="match status" value="1"/>
</dbReference>